<evidence type="ECO:0000313" key="3">
    <source>
        <dbReference type="Proteomes" id="UP000266841"/>
    </source>
</evidence>
<dbReference type="AlphaFoldDB" id="K0SDM4"/>
<sequence>VEQDDFKVVRATFAEHGDGEGRAGGTSGAGAQLIHDDHPRGLPLGWNSPGNSLTSEAKSKMGSPGQVTLREGT</sequence>
<organism evidence="2 3">
    <name type="scientific">Thalassiosira oceanica</name>
    <name type="common">Marine diatom</name>
    <dbReference type="NCBI Taxonomy" id="159749"/>
    <lineage>
        <taxon>Eukaryota</taxon>
        <taxon>Sar</taxon>
        <taxon>Stramenopiles</taxon>
        <taxon>Ochrophyta</taxon>
        <taxon>Bacillariophyta</taxon>
        <taxon>Coscinodiscophyceae</taxon>
        <taxon>Thalassiosirophycidae</taxon>
        <taxon>Thalassiosirales</taxon>
        <taxon>Thalassiosiraceae</taxon>
        <taxon>Thalassiosira</taxon>
    </lineage>
</organism>
<protein>
    <submittedName>
        <fullName evidence="2">Uncharacterized protein</fullName>
    </submittedName>
</protein>
<keyword evidence="3" id="KW-1185">Reference proteome</keyword>
<reference evidence="2 3" key="1">
    <citation type="journal article" date="2012" name="Genome Biol.">
        <title>Genome and low-iron response of an oceanic diatom adapted to chronic iron limitation.</title>
        <authorList>
            <person name="Lommer M."/>
            <person name="Specht M."/>
            <person name="Roy A.S."/>
            <person name="Kraemer L."/>
            <person name="Andreson R."/>
            <person name="Gutowska M.A."/>
            <person name="Wolf J."/>
            <person name="Bergner S.V."/>
            <person name="Schilhabel M.B."/>
            <person name="Klostermeier U.C."/>
            <person name="Beiko R.G."/>
            <person name="Rosenstiel P."/>
            <person name="Hippler M."/>
            <person name="Laroche J."/>
        </authorList>
    </citation>
    <scope>NUCLEOTIDE SEQUENCE [LARGE SCALE GENOMIC DNA]</scope>
    <source>
        <strain evidence="2 3">CCMP1005</strain>
    </source>
</reference>
<dbReference type="Proteomes" id="UP000266841">
    <property type="component" value="Unassembled WGS sequence"/>
</dbReference>
<dbReference type="EMBL" id="AGNL01023722">
    <property type="protein sequence ID" value="EJK59066.1"/>
    <property type="molecule type" value="Genomic_DNA"/>
</dbReference>
<gene>
    <name evidence="2" type="ORF">THAOC_20757</name>
</gene>
<proteinExistence type="predicted"/>
<evidence type="ECO:0000313" key="2">
    <source>
        <dbReference type="EMBL" id="EJK59066.1"/>
    </source>
</evidence>
<feature type="non-terminal residue" evidence="2">
    <location>
        <position position="1"/>
    </location>
</feature>
<comment type="caution">
    <text evidence="2">The sequence shown here is derived from an EMBL/GenBank/DDBJ whole genome shotgun (WGS) entry which is preliminary data.</text>
</comment>
<evidence type="ECO:0000256" key="1">
    <source>
        <dbReference type="SAM" id="MobiDB-lite"/>
    </source>
</evidence>
<feature type="region of interest" description="Disordered" evidence="1">
    <location>
        <begin position="16"/>
        <end position="73"/>
    </location>
</feature>
<accession>K0SDM4</accession>
<name>K0SDM4_THAOC</name>